<protein>
    <submittedName>
        <fullName evidence="2">Uncharacterized protein</fullName>
    </submittedName>
</protein>
<organism evidence="2">
    <name type="scientific">Loa loa</name>
    <name type="common">Eye worm</name>
    <name type="synonym">Filaria loa</name>
    <dbReference type="NCBI Taxonomy" id="7209"/>
    <lineage>
        <taxon>Eukaryota</taxon>
        <taxon>Metazoa</taxon>
        <taxon>Ecdysozoa</taxon>
        <taxon>Nematoda</taxon>
        <taxon>Chromadorea</taxon>
        <taxon>Rhabditida</taxon>
        <taxon>Spirurina</taxon>
        <taxon>Spiruromorpha</taxon>
        <taxon>Filarioidea</taxon>
        <taxon>Onchocercidae</taxon>
        <taxon>Loa</taxon>
    </lineage>
</organism>
<gene>
    <name evidence="2" type="ORF">LOAG_00952</name>
</gene>
<feature type="region of interest" description="Disordered" evidence="1">
    <location>
        <begin position="1"/>
        <end position="25"/>
    </location>
</feature>
<dbReference type="InParanoid" id="A0A1S0UAB3"/>
<name>A0A1S0UAB3_LOALO</name>
<dbReference type="RefSeq" id="XP_003136540.1">
    <property type="nucleotide sequence ID" value="XM_003136492.1"/>
</dbReference>
<accession>A0A1S0UAB3</accession>
<evidence type="ECO:0000256" key="1">
    <source>
        <dbReference type="SAM" id="MobiDB-lite"/>
    </source>
</evidence>
<dbReference type="AlphaFoldDB" id="A0A1S0UAB3"/>
<evidence type="ECO:0000313" key="2">
    <source>
        <dbReference type="EMBL" id="EFO27522.1"/>
    </source>
</evidence>
<dbReference type="KEGG" id="loa:LOAG_00952"/>
<dbReference type="EMBL" id="JH712476">
    <property type="protein sequence ID" value="EFO27522.1"/>
    <property type="molecule type" value="Genomic_DNA"/>
</dbReference>
<reference evidence="2" key="1">
    <citation type="submission" date="2012-04" db="EMBL/GenBank/DDBJ databases">
        <title>The Genome Sequence of Loa loa.</title>
        <authorList>
            <consortium name="The Broad Institute Genome Sequencing Platform"/>
            <consortium name="Broad Institute Genome Sequencing Center for Infectious Disease"/>
            <person name="Nutman T.B."/>
            <person name="Fink D.L."/>
            <person name="Russ C."/>
            <person name="Young S."/>
            <person name="Zeng Q."/>
            <person name="Gargeya S."/>
            <person name="Alvarado L."/>
            <person name="Berlin A."/>
            <person name="Chapman S.B."/>
            <person name="Chen Z."/>
            <person name="Freedman E."/>
            <person name="Gellesch M."/>
            <person name="Goldberg J."/>
            <person name="Griggs A."/>
            <person name="Gujja S."/>
            <person name="Heilman E.R."/>
            <person name="Heiman D."/>
            <person name="Howarth C."/>
            <person name="Mehta T."/>
            <person name="Neiman D."/>
            <person name="Pearson M."/>
            <person name="Roberts A."/>
            <person name="Saif S."/>
            <person name="Shea T."/>
            <person name="Shenoy N."/>
            <person name="Sisk P."/>
            <person name="Stolte C."/>
            <person name="Sykes S."/>
            <person name="White J."/>
            <person name="Yandava C."/>
            <person name="Haas B."/>
            <person name="Henn M.R."/>
            <person name="Nusbaum C."/>
            <person name="Birren B."/>
        </authorList>
    </citation>
    <scope>NUCLEOTIDE SEQUENCE [LARGE SCALE GENOMIC DNA]</scope>
</reference>
<dbReference type="GeneID" id="9938331"/>
<sequence>MVPTSIPAHAPAPTPSVSDEKGRESIDGARLGKLSKIDRKLLRIASSIYLNTLLMVARLSVSHCALNCHLERMDRRTDRQTRTPQVVLIFKTTGTLSRPANGLFMSVEVRYAA</sequence>
<proteinExistence type="predicted"/>
<dbReference type="CTD" id="9938331"/>